<keyword evidence="4" id="KW-1185">Reference proteome</keyword>
<evidence type="ECO:0000313" key="4">
    <source>
        <dbReference type="Proteomes" id="UP000185728"/>
    </source>
</evidence>
<name>A0ABY1L488_9FLAO</name>
<accession>A0ABY1L488</accession>
<sequence length="112" mass="13379">MPEISGLDFIKKYRHDYKIISTTAYREYAVESFELNVPDYLVKPIPFNRFLRSMDKLNQTINLNQLRGYEYSANKGPFIFFKVDKGLVKVLLKDILFIKKPQRLYQNYHYTG</sequence>
<dbReference type="SUPFAM" id="SSF52172">
    <property type="entry name" value="CheY-like"/>
    <property type="match status" value="1"/>
</dbReference>
<dbReference type="InterPro" id="IPR011006">
    <property type="entry name" value="CheY-like_superfamily"/>
</dbReference>
<organism evidence="3 4">
    <name type="scientific">Zobellia uliginosa</name>
    <dbReference type="NCBI Taxonomy" id="143224"/>
    <lineage>
        <taxon>Bacteria</taxon>
        <taxon>Pseudomonadati</taxon>
        <taxon>Bacteroidota</taxon>
        <taxon>Flavobacteriia</taxon>
        <taxon>Flavobacteriales</taxon>
        <taxon>Flavobacteriaceae</taxon>
        <taxon>Zobellia</taxon>
    </lineage>
</organism>
<dbReference type="PROSITE" id="PS50110">
    <property type="entry name" value="RESPONSE_REGULATORY"/>
    <property type="match status" value="1"/>
</dbReference>
<gene>
    <name evidence="3" type="ORF">SAMN05421766_1186</name>
</gene>
<dbReference type="Gene3D" id="3.40.50.2300">
    <property type="match status" value="1"/>
</dbReference>
<dbReference type="Proteomes" id="UP000185728">
    <property type="component" value="Unassembled WGS sequence"/>
</dbReference>
<comment type="caution">
    <text evidence="3">The sequence shown here is derived from an EMBL/GenBank/DDBJ whole genome shotgun (WGS) entry which is preliminary data.</text>
</comment>
<protein>
    <recommendedName>
        <fullName evidence="2">Response regulatory domain-containing protein</fullName>
    </recommendedName>
</protein>
<evidence type="ECO:0000256" key="1">
    <source>
        <dbReference type="PROSITE-ProRule" id="PRU00169"/>
    </source>
</evidence>
<comment type="caution">
    <text evidence="1">Lacks conserved residue(s) required for the propagation of feature annotation.</text>
</comment>
<proteinExistence type="predicted"/>
<evidence type="ECO:0000313" key="3">
    <source>
        <dbReference type="EMBL" id="SIT16267.1"/>
    </source>
</evidence>
<dbReference type="InterPro" id="IPR001789">
    <property type="entry name" value="Sig_transdc_resp-reg_receiver"/>
</dbReference>
<evidence type="ECO:0000259" key="2">
    <source>
        <dbReference type="PROSITE" id="PS50110"/>
    </source>
</evidence>
<reference evidence="3 4" key="1">
    <citation type="submission" date="2017-01" db="EMBL/GenBank/DDBJ databases">
        <authorList>
            <person name="Varghese N."/>
            <person name="Submissions S."/>
        </authorList>
    </citation>
    <scope>NUCLEOTIDE SEQUENCE [LARGE SCALE GENOMIC DNA]</scope>
    <source>
        <strain evidence="3 4">DSM 2061</strain>
    </source>
</reference>
<feature type="domain" description="Response regulatory" evidence="2">
    <location>
        <begin position="1"/>
        <end position="58"/>
    </location>
</feature>
<dbReference type="EMBL" id="FTOB01000018">
    <property type="protein sequence ID" value="SIT16267.1"/>
    <property type="molecule type" value="Genomic_DNA"/>
</dbReference>